<proteinExistence type="predicted"/>
<protein>
    <submittedName>
        <fullName evidence="2">Uncharacterized protein</fullName>
    </submittedName>
</protein>
<name>A0A0K0G3A7_STRVS</name>
<dbReference type="WBParaSite" id="SVE_1920800.1">
    <property type="protein sequence ID" value="SVE_1920800.1"/>
    <property type="gene ID" value="SVE_1920800"/>
</dbReference>
<accession>A0A0K0G3A7</accession>
<evidence type="ECO:0000313" key="2">
    <source>
        <dbReference type="WBParaSite" id="SVE_1920800.1"/>
    </source>
</evidence>
<reference evidence="2" key="2">
    <citation type="submission" date="2015-08" db="UniProtKB">
        <authorList>
            <consortium name="WormBaseParasite"/>
        </authorList>
    </citation>
    <scope>IDENTIFICATION</scope>
</reference>
<sequence>MDSFKEVFDVETNIQKEAVETSIFYSANFLSLSDDNEFSHPIYEECSEEEIFKEPSSTHSTSTHFNFDSLVSTPTNFRRTENLPNSNKQRTLDVYHVPTKKKTNMLTKHHNK</sequence>
<dbReference type="Proteomes" id="UP000035680">
    <property type="component" value="Unassembled WGS sequence"/>
</dbReference>
<keyword evidence="1" id="KW-1185">Reference proteome</keyword>
<organism evidence="1 2">
    <name type="scientific">Strongyloides venezuelensis</name>
    <name type="common">Threadworm</name>
    <dbReference type="NCBI Taxonomy" id="75913"/>
    <lineage>
        <taxon>Eukaryota</taxon>
        <taxon>Metazoa</taxon>
        <taxon>Ecdysozoa</taxon>
        <taxon>Nematoda</taxon>
        <taxon>Chromadorea</taxon>
        <taxon>Rhabditida</taxon>
        <taxon>Tylenchina</taxon>
        <taxon>Panagrolaimomorpha</taxon>
        <taxon>Strongyloidoidea</taxon>
        <taxon>Strongyloididae</taxon>
        <taxon>Strongyloides</taxon>
    </lineage>
</organism>
<evidence type="ECO:0000313" key="1">
    <source>
        <dbReference type="Proteomes" id="UP000035680"/>
    </source>
</evidence>
<reference evidence="1" key="1">
    <citation type="submission" date="2014-07" db="EMBL/GenBank/DDBJ databases">
        <authorList>
            <person name="Martin A.A"/>
            <person name="De Silva N."/>
        </authorList>
    </citation>
    <scope>NUCLEOTIDE SEQUENCE</scope>
</reference>
<dbReference type="AlphaFoldDB" id="A0A0K0G3A7"/>